<feature type="transmembrane region" description="Helical" evidence="6">
    <location>
        <begin position="48"/>
        <end position="69"/>
    </location>
</feature>
<evidence type="ECO:0000256" key="4">
    <source>
        <dbReference type="ARBA" id="ARBA00022989"/>
    </source>
</evidence>
<dbReference type="EMBL" id="JAFBDT010000011">
    <property type="protein sequence ID" value="MBM7562018.1"/>
    <property type="molecule type" value="Genomic_DNA"/>
</dbReference>
<feature type="transmembrane region" description="Helical" evidence="6">
    <location>
        <begin position="119"/>
        <end position="138"/>
    </location>
</feature>
<keyword evidence="3 6" id="KW-0812">Transmembrane</keyword>
<dbReference type="PIRSF" id="PIRSF038958">
    <property type="entry name" value="PG_synth_SpoVB"/>
    <property type="match status" value="1"/>
</dbReference>
<evidence type="ECO:0000256" key="2">
    <source>
        <dbReference type="ARBA" id="ARBA00022475"/>
    </source>
</evidence>
<feature type="transmembrane region" description="Helical" evidence="6">
    <location>
        <begin position="415"/>
        <end position="435"/>
    </location>
</feature>
<evidence type="ECO:0000256" key="1">
    <source>
        <dbReference type="ARBA" id="ARBA00004651"/>
    </source>
</evidence>
<organism evidence="7 8">
    <name type="scientific">Fusibacter tunisiensis</name>
    <dbReference type="NCBI Taxonomy" id="1008308"/>
    <lineage>
        <taxon>Bacteria</taxon>
        <taxon>Bacillati</taxon>
        <taxon>Bacillota</taxon>
        <taxon>Clostridia</taxon>
        <taxon>Eubacteriales</taxon>
        <taxon>Eubacteriales Family XII. Incertae Sedis</taxon>
        <taxon>Fusibacter</taxon>
    </lineage>
</organism>
<dbReference type="Pfam" id="PF01943">
    <property type="entry name" value="Polysacc_synt"/>
    <property type="match status" value="1"/>
</dbReference>
<accession>A0ABS2MRH3</accession>
<evidence type="ECO:0000313" key="8">
    <source>
        <dbReference type="Proteomes" id="UP000767854"/>
    </source>
</evidence>
<keyword evidence="2" id="KW-1003">Cell membrane</keyword>
<feature type="transmembrane region" description="Helical" evidence="6">
    <location>
        <begin position="159"/>
        <end position="178"/>
    </location>
</feature>
<gene>
    <name evidence="7" type="ORF">JOC49_001561</name>
</gene>
<reference evidence="7 8" key="1">
    <citation type="submission" date="2021-01" db="EMBL/GenBank/DDBJ databases">
        <title>Genomic Encyclopedia of Type Strains, Phase IV (KMG-IV): sequencing the most valuable type-strain genomes for metagenomic binning, comparative biology and taxonomic classification.</title>
        <authorList>
            <person name="Goeker M."/>
        </authorList>
    </citation>
    <scope>NUCLEOTIDE SEQUENCE [LARGE SCALE GENOMIC DNA]</scope>
    <source>
        <strain evidence="7 8">DSM 24436</strain>
    </source>
</reference>
<dbReference type="InterPro" id="IPR050833">
    <property type="entry name" value="Poly_Biosynth_Transport"/>
</dbReference>
<feature type="transmembrane region" description="Helical" evidence="6">
    <location>
        <begin position="267"/>
        <end position="294"/>
    </location>
</feature>
<comment type="caution">
    <text evidence="7">The sequence shown here is derived from an EMBL/GenBank/DDBJ whole genome shotgun (WGS) entry which is preliminary data.</text>
</comment>
<proteinExistence type="predicted"/>
<dbReference type="PANTHER" id="PTHR30250:SF21">
    <property type="entry name" value="LIPID II FLIPPASE MURJ"/>
    <property type="match status" value="1"/>
</dbReference>
<feature type="transmembrane region" description="Helical" evidence="6">
    <location>
        <begin position="184"/>
        <end position="206"/>
    </location>
</feature>
<feature type="transmembrane region" description="Helical" evidence="6">
    <location>
        <begin position="447"/>
        <end position="466"/>
    </location>
</feature>
<comment type="subcellular location">
    <subcellularLocation>
        <location evidence="1">Cell membrane</location>
        <topology evidence="1">Multi-pass membrane protein</topology>
    </subcellularLocation>
</comment>
<dbReference type="InterPro" id="IPR024923">
    <property type="entry name" value="PG_synth_SpoVB"/>
</dbReference>
<dbReference type="InterPro" id="IPR002797">
    <property type="entry name" value="Polysacc_synth"/>
</dbReference>
<feature type="transmembrane region" description="Helical" evidence="6">
    <location>
        <begin position="90"/>
        <end position="113"/>
    </location>
</feature>
<feature type="transmembrane region" description="Helical" evidence="6">
    <location>
        <begin position="315"/>
        <end position="334"/>
    </location>
</feature>
<keyword evidence="4 6" id="KW-1133">Transmembrane helix</keyword>
<keyword evidence="5 6" id="KW-0472">Membrane</keyword>
<feature type="transmembrane region" description="Helical" evidence="6">
    <location>
        <begin position="9"/>
        <end position="28"/>
    </location>
</feature>
<protein>
    <submittedName>
        <fullName evidence="7">Stage V sporulation protein B</fullName>
    </submittedName>
</protein>
<feature type="transmembrane region" description="Helical" evidence="6">
    <location>
        <begin position="354"/>
        <end position="377"/>
    </location>
</feature>
<dbReference type="RefSeq" id="WP_204664045.1">
    <property type="nucleotide sequence ID" value="NZ_JAFBDT010000011.1"/>
</dbReference>
<evidence type="ECO:0000256" key="5">
    <source>
        <dbReference type="ARBA" id="ARBA00023136"/>
    </source>
</evidence>
<feature type="transmembrane region" description="Helical" evidence="6">
    <location>
        <begin position="227"/>
        <end position="247"/>
    </location>
</feature>
<dbReference type="Proteomes" id="UP000767854">
    <property type="component" value="Unassembled WGS sequence"/>
</dbReference>
<evidence type="ECO:0000313" key="7">
    <source>
        <dbReference type="EMBL" id="MBM7562018.1"/>
    </source>
</evidence>
<name>A0ABS2MRH3_9FIRM</name>
<feature type="transmembrane region" description="Helical" evidence="6">
    <location>
        <begin position="478"/>
        <end position="500"/>
    </location>
</feature>
<keyword evidence="8" id="KW-1185">Reference proteome</keyword>
<feature type="transmembrane region" description="Helical" evidence="6">
    <location>
        <begin position="389"/>
        <end position="409"/>
    </location>
</feature>
<sequence>MKNKFIRNLGMLGIIGLVIKLIGALYRVPLAIFMTEEAISYYSLAYPWYNMLIIVTSGAIPAVTAKLTAEAIAENDTAGKLNTFYVTRRLMTGLGLITALLMFLFAGIVSSALGYPESTYSFFVLGIAAYFVAMNASFRGFFQGEQKLQFYAISQLIEQIGRVTLGIGVVALFAGLAFNDSLLAAAGTSGTAFGGLLSWGYLSYKFKKQYPEKPPKHLPMKAIGAKIAKLVVPLALGASIMPLLAMIDGTLVVWRLQNVGFVDTAAILFSYVSFYSAPIINISQVVFSALQVILLPMITTSFTQKSDKLKRQIELGILLSIVLGLPIGIGIAGFSKEILLFFYPSKESVATDAASVLTILGGSIVFLSLYLATTSILQGMNAYNKPVQNLFVGAVVKVVTAYVLIGIPAVNIDGAAYSTLLAYGVAALLNTAYVFKLSKPGKLFYQKVGLTLFANSIMMIFAKLLFSRLTLFLPMRLNLLISVGLAALVYFVAIVGFKIVRKVDFDAIEKA</sequence>
<dbReference type="CDD" id="cd13124">
    <property type="entry name" value="MATE_SpoVB_like"/>
    <property type="match status" value="1"/>
</dbReference>
<evidence type="ECO:0000256" key="3">
    <source>
        <dbReference type="ARBA" id="ARBA00022692"/>
    </source>
</evidence>
<dbReference type="PANTHER" id="PTHR30250">
    <property type="entry name" value="PST FAMILY PREDICTED COLANIC ACID TRANSPORTER"/>
    <property type="match status" value="1"/>
</dbReference>
<evidence type="ECO:0000256" key="6">
    <source>
        <dbReference type="SAM" id="Phobius"/>
    </source>
</evidence>